<dbReference type="InterPro" id="IPR050091">
    <property type="entry name" value="PKS_NRPS_Biosynth_Enz"/>
</dbReference>
<dbReference type="Pfam" id="PF23297">
    <property type="entry name" value="ACP_SdgA_C"/>
    <property type="match status" value="1"/>
</dbReference>
<keyword evidence="4" id="KW-0521">NADP</keyword>
<dbReference type="Gene3D" id="3.90.180.10">
    <property type="entry name" value="Medium-chain alcohol dehydrogenases, catalytic domain"/>
    <property type="match status" value="1"/>
</dbReference>
<dbReference type="GO" id="GO:0016491">
    <property type="term" value="F:oxidoreductase activity"/>
    <property type="evidence" value="ECO:0007669"/>
    <property type="project" value="UniProtKB-KW"/>
</dbReference>
<dbReference type="CDD" id="cd05195">
    <property type="entry name" value="enoyl_red"/>
    <property type="match status" value="1"/>
</dbReference>
<evidence type="ECO:0000256" key="7">
    <source>
        <dbReference type="ARBA" id="ARBA00023315"/>
    </source>
</evidence>
<evidence type="ECO:0000256" key="6">
    <source>
        <dbReference type="ARBA" id="ARBA00023268"/>
    </source>
</evidence>
<dbReference type="SMART" id="SM00827">
    <property type="entry name" value="PKS_AT"/>
    <property type="match status" value="1"/>
</dbReference>
<dbReference type="InterPro" id="IPR029063">
    <property type="entry name" value="SAM-dependent_MTases_sf"/>
</dbReference>
<dbReference type="Gene3D" id="3.10.129.110">
    <property type="entry name" value="Polyketide synthase dehydratase"/>
    <property type="match status" value="1"/>
</dbReference>
<dbReference type="EMBL" id="JAFIMR010000070">
    <property type="protein sequence ID" value="KAI1850469.1"/>
    <property type="molecule type" value="Genomic_DNA"/>
</dbReference>
<keyword evidence="1" id="KW-0596">Phosphopantetheine</keyword>
<feature type="domain" description="Carrier" evidence="9">
    <location>
        <begin position="2415"/>
        <end position="2496"/>
    </location>
</feature>
<dbReference type="GO" id="GO:0006633">
    <property type="term" value="P:fatty acid biosynthetic process"/>
    <property type="evidence" value="ECO:0007669"/>
    <property type="project" value="InterPro"/>
</dbReference>
<dbReference type="SUPFAM" id="SSF51735">
    <property type="entry name" value="NAD(P)-binding Rossmann-fold domains"/>
    <property type="match status" value="2"/>
</dbReference>
<dbReference type="Gene3D" id="3.30.70.3290">
    <property type="match status" value="1"/>
</dbReference>
<dbReference type="GO" id="GO:0031177">
    <property type="term" value="F:phosphopantetheine binding"/>
    <property type="evidence" value="ECO:0007669"/>
    <property type="project" value="InterPro"/>
</dbReference>
<gene>
    <name evidence="12" type="ORF">JX265_013431</name>
</gene>
<dbReference type="SUPFAM" id="SSF47336">
    <property type="entry name" value="ACP-like"/>
    <property type="match status" value="1"/>
</dbReference>
<dbReference type="PROSITE" id="PS00606">
    <property type="entry name" value="KS3_1"/>
    <property type="match status" value="1"/>
</dbReference>
<dbReference type="SMART" id="SM00826">
    <property type="entry name" value="PKS_DH"/>
    <property type="match status" value="1"/>
</dbReference>
<sequence>MTKDDIAIVGLSYRFPAEVEDEFQFWDILENRRSMMSEWPKHRSNVDAFYDANLNPSNKLGSRGAHFLSQDPAIFDAPFFSITRNEAIAMDPQQRYALEASYRAFENAGLPLEFLRGSRTAVFSSSMLDDYARLFAKDPDDMPRMAVTGCASSAAANRLSWYFDLLGPSVHVDTACSSSLVAIDLACQSIHNSGATAALVTGTNLILGPESSILLSNQNFLSPDSLCYSFDYRANGYSRGEGVVAVVLKPVSAAISNGDMIRAVIRSTGSNQDGRTSHLTQPNVNSQEALIREVYQKAGLGLEQTRYVEAHGTGTPVGDPVELEAIGRIPTGRIPWPQDGVRRISVNSFGFGVLTDEASHAMTQAAGFIQNSHEDSHIPLSPTATNETCLRLEENPQSVRTTGLSTNGAGHQFEGSRSGAASLKSTVDPVSLTRLLVWTAPNKKALKRVTEGYNIYLQSKLVSNPKIIDELVYTLAKRRSHMPWRTFAVVDARKYKQEDCLSPAIAVRASNEAGLAWVFTGQGAQYERMGYELLQYQTFSKTIKNIDSIYQNLGCTWSIFDEIKCGKNIDKPQYSQPLSTALQIALTDLLFSFGICPMAVIGHSSGEIAAAYAVGSLSLKSACKVSYFRGQLAGKLQALGLRRGAMLSANLRASQVPDYLSKFKPSIQGSVHVACINSAYNCTLSGDEAAINIVMKQLHRDGTFCQILKTGVAYHSPAMEELTLDYLRLMGPLESWMPRKNIDSVMISSVTAEAISASSLVDPNYWVENMVSPVKFSDAMSCLLSKPASLQSGIRLVSDIAEIGPHSALRRPIQDNLDQTRQVQYSSVLYRFKPAHEALLEFLGNLFCRGHQVSIPIGYEQTPPTGIAPLVDCPQYPFDRSERYWAESRLSRDYRLREAGGELLGWRFHDWNPLEPRWRNFLSAEDSPWIGDHVVSGAVVFPGAGMILMALEAVNQMSHSERIVSGFYIKSAHFSEAIMLSESSTQKTETMVHLIPTMNQYEKEALWSNVKIFSFYNDRWHKCFQAMIQIQYNDTAQQVDNGLERRLANLKISDEMKLALQDCTKPVERDAFYKYCSDHGINYGKSFRLLDQIRWDGHETAVADVDVSGDHHHTSSIVHPVILDTAFQLMIAPGSKGLLDHTATNVPYRLSDAWFSASGWKPPNTTSLRYLTKVEDEARGFRGEIQVVSDNGSPLCLIKKLRMRVVAERKPDQHAADCLLHRVEWAPALGLLNEPGLKYACDAQTYMTDQTAMQKYRINLDSVLDMVIHRTHAQLSEQDRQNVPGFLQGYLRWIDHYVHHTPAATALEKLSDESLELQLRNVEELRPAWRLIPVVARNLISILRGDIDPLQIAFDTKLAEIFYADFFDMMCDHRLRSLMHLISHENPCSRFLEVGAGTGGVTSRLLSILKQLEKSSGGVRFSQYTYTDISPVFFEDARVKFSEFGDRMIYKAFDIDQPAGDQGIDTDAKYDIIIAGSVLHATRDLTVTIQNLRQLLSPGGYLIILEITKNLDIAMNFTFGVLPGWWSFRDEWRVLSPTVDEPIWDELLKQNGFSGIDVSIRDFEDESCHLASIMLSKAIELCSDISSNGEALLIINPQSTGQVDLATHVQHRLHSLYNYKVDVTSIQKTADRNLDAHTIVICLVEIEAPLLACLSEESFQSVNDLVTRTKKLLWITSTDLCSPNYSFYGFIQGFLRAISTESPEKHIVQLAIESSRVTTEVATEYIIQVFKAAFHMNCSESEYIVRDGLIATGRLVEDVSTDERMRSLTYPRARTEPLHTGPPTKLVIGARGDLETLRFIEDDEFRLALAPSEIEVELKAWGLSFRDLFFALGRLKGDEWGLGSDCAGIVTRVGASCKSTIQPGDRVCLAHFGSMRTLLQTPPTLITKIPDSMSFEEAASILTPGITAYYALVKVARLQKNDKILIHSAAGSTGQMAVWIAKMIGVEVFATVGFDDKKQLLVEQFGIPETHILYSRNSTFKQGIMRMTNGYGVDVVLNSLSGDGLIASWECIAPGGRFLEIGKADIGANSSLPMAQFAKNVTFSGIDLAQIATSNKQLLAKLQQETLDLLTKGAIRSPTPLNLFSASNIEDAFRLMQSGRNTGRIIVSPRPSDVVQKYSAQKSNWRLSEHRSYLVAGGWGGLGREILKWLVEKGAMYLIVPSRSGGSSKEASEVMTELLARGVTIVAPTCDASSTESLSNALKECSKMPPISGCINAAMVLQDAIFSNMKFEQWNLTIRSKAYTSWNLHKLLPQSLDFFVQLSSLSGITGGIAQSNYAAGCTFQDALARYRTSCGAKAVSLDLGWMQDIGIIAENEAYKRQRENAADMRQIQTAEFLSILDVFCNPGLPVLPVAECQVLIGLMLPTHRLTEGLAPVPTMQKPLYAGFSQFKSGSLLPNQSAPDQENSTLLFKQASSTEERITVVIAALATKLGRALSISTDDVDSSKPLSSYGVDSLMAVELRNYIGKTFQAEVAVFEITGGTAIQSIGRLVVDRSLA</sequence>
<dbReference type="SUPFAM" id="SSF53335">
    <property type="entry name" value="S-adenosyl-L-methionine-dependent methyltransferases"/>
    <property type="match status" value="1"/>
</dbReference>
<dbReference type="InterPro" id="IPR036736">
    <property type="entry name" value="ACP-like_sf"/>
</dbReference>
<dbReference type="InterPro" id="IPR049551">
    <property type="entry name" value="PKS_DH_C"/>
</dbReference>
<feature type="domain" description="PKS/mFAS DH" evidence="11">
    <location>
        <begin position="901"/>
        <end position="1212"/>
    </location>
</feature>
<accession>A0A9P9W8L7</accession>
<dbReference type="Pfam" id="PF21089">
    <property type="entry name" value="PKS_DH_N"/>
    <property type="match status" value="1"/>
</dbReference>
<dbReference type="InterPro" id="IPR042104">
    <property type="entry name" value="PKS_dehydratase_sf"/>
</dbReference>
<dbReference type="Pfam" id="PF00109">
    <property type="entry name" value="ketoacyl-synt"/>
    <property type="match status" value="1"/>
</dbReference>
<evidence type="ECO:0000256" key="3">
    <source>
        <dbReference type="ARBA" id="ARBA00022679"/>
    </source>
</evidence>
<feature type="active site" description="Proton acceptor; for dehydratase activity" evidence="8">
    <location>
        <position position="933"/>
    </location>
</feature>
<dbReference type="InterPro" id="IPR049552">
    <property type="entry name" value="PKS_DH_N"/>
</dbReference>
<dbReference type="SMART" id="SM00829">
    <property type="entry name" value="PKS_ER"/>
    <property type="match status" value="1"/>
</dbReference>
<evidence type="ECO:0000256" key="4">
    <source>
        <dbReference type="ARBA" id="ARBA00022857"/>
    </source>
</evidence>
<dbReference type="InterPro" id="IPR016036">
    <property type="entry name" value="Malonyl_transacylase_ACP-bd"/>
</dbReference>
<dbReference type="Pfam" id="PF08242">
    <property type="entry name" value="Methyltransf_12"/>
    <property type="match status" value="1"/>
</dbReference>
<keyword evidence="6" id="KW-0511">Multifunctional enzyme</keyword>
<reference evidence="12" key="1">
    <citation type="submission" date="2021-03" db="EMBL/GenBank/DDBJ databases">
        <title>Revisited historic fungal species revealed as producer of novel bioactive compounds through whole genome sequencing and comparative genomics.</title>
        <authorList>
            <person name="Vignolle G.A."/>
            <person name="Hochenegger N."/>
            <person name="Mach R.L."/>
            <person name="Mach-Aigner A.R."/>
            <person name="Javad Rahimi M."/>
            <person name="Salim K.A."/>
            <person name="Chan C.M."/>
            <person name="Lim L.B.L."/>
            <person name="Cai F."/>
            <person name="Druzhinina I.S."/>
            <person name="U'Ren J.M."/>
            <person name="Derntl C."/>
        </authorList>
    </citation>
    <scope>NUCLEOTIDE SEQUENCE</scope>
    <source>
        <strain evidence="12">TUCIM 5799</strain>
    </source>
</reference>
<evidence type="ECO:0000259" key="10">
    <source>
        <dbReference type="PROSITE" id="PS52004"/>
    </source>
</evidence>
<dbReference type="GO" id="GO:1901336">
    <property type="term" value="P:lactone biosynthetic process"/>
    <property type="evidence" value="ECO:0007669"/>
    <property type="project" value="UniProtKB-ARBA"/>
</dbReference>
<dbReference type="InterPro" id="IPR020843">
    <property type="entry name" value="ER"/>
</dbReference>
<evidence type="ECO:0000256" key="5">
    <source>
        <dbReference type="ARBA" id="ARBA00023002"/>
    </source>
</evidence>
<evidence type="ECO:0000313" key="13">
    <source>
        <dbReference type="Proteomes" id="UP000829685"/>
    </source>
</evidence>
<keyword evidence="5" id="KW-0560">Oxidoreductase</keyword>
<keyword evidence="7" id="KW-0012">Acyltransferase</keyword>
<keyword evidence="13" id="KW-1185">Reference proteome</keyword>
<dbReference type="InterPro" id="IPR016035">
    <property type="entry name" value="Acyl_Trfase/lysoPLipase"/>
</dbReference>
<dbReference type="InterPro" id="IPR013217">
    <property type="entry name" value="Methyltransf_12"/>
</dbReference>
<feature type="region of interest" description="N-terminal hotdog fold" evidence="8">
    <location>
        <begin position="901"/>
        <end position="1035"/>
    </location>
</feature>
<dbReference type="GO" id="GO:0004315">
    <property type="term" value="F:3-oxoacyl-[acyl-carrier-protein] synthase activity"/>
    <property type="evidence" value="ECO:0007669"/>
    <property type="project" value="InterPro"/>
</dbReference>
<dbReference type="Pfam" id="PF08659">
    <property type="entry name" value="KR"/>
    <property type="match status" value="1"/>
</dbReference>
<dbReference type="Gene3D" id="1.10.1200.10">
    <property type="entry name" value="ACP-like"/>
    <property type="match status" value="1"/>
</dbReference>
<keyword evidence="2" id="KW-0597">Phosphoprotein</keyword>
<dbReference type="GO" id="GO:0044550">
    <property type="term" value="P:secondary metabolite biosynthetic process"/>
    <property type="evidence" value="ECO:0007669"/>
    <property type="project" value="TreeGrafter"/>
</dbReference>
<dbReference type="InterPro" id="IPR014031">
    <property type="entry name" value="Ketoacyl_synth_C"/>
</dbReference>
<proteinExistence type="predicted"/>
<evidence type="ECO:0000256" key="8">
    <source>
        <dbReference type="PROSITE-ProRule" id="PRU01363"/>
    </source>
</evidence>
<dbReference type="Pfam" id="PF14765">
    <property type="entry name" value="PS-DH"/>
    <property type="match status" value="1"/>
</dbReference>
<dbReference type="Pfam" id="PF00698">
    <property type="entry name" value="Acyl_transf_1"/>
    <property type="match status" value="1"/>
</dbReference>
<dbReference type="SMART" id="SM00822">
    <property type="entry name" value="PKS_KR"/>
    <property type="match status" value="1"/>
</dbReference>
<dbReference type="InterPro" id="IPR049900">
    <property type="entry name" value="PKS_mFAS_DH"/>
</dbReference>
<dbReference type="SMART" id="SM00823">
    <property type="entry name" value="PKS_PP"/>
    <property type="match status" value="1"/>
</dbReference>
<dbReference type="InterPro" id="IPR014043">
    <property type="entry name" value="Acyl_transferase_dom"/>
</dbReference>
<name>A0A9P9W8L7_9PEZI</name>
<keyword evidence="3" id="KW-0808">Transferase</keyword>
<feature type="region of interest" description="C-terminal hotdog fold" evidence="8">
    <location>
        <begin position="1064"/>
        <end position="1212"/>
    </location>
</feature>
<evidence type="ECO:0008006" key="14">
    <source>
        <dbReference type="Google" id="ProtNLM"/>
    </source>
</evidence>
<feature type="domain" description="Ketosynthase family 3 (KS3)" evidence="10">
    <location>
        <begin position="3"/>
        <end position="415"/>
    </location>
</feature>
<dbReference type="InterPro" id="IPR016039">
    <property type="entry name" value="Thiolase-like"/>
</dbReference>
<dbReference type="PROSITE" id="PS50075">
    <property type="entry name" value="CARRIER"/>
    <property type="match status" value="1"/>
</dbReference>
<feature type="active site" description="Proton donor; for dehydratase activity" evidence="8">
    <location>
        <position position="1124"/>
    </location>
</feature>
<dbReference type="CDD" id="cd02440">
    <property type="entry name" value="AdoMet_MTases"/>
    <property type="match status" value="1"/>
</dbReference>
<dbReference type="PANTHER" id="PTHR43775">
    <property type="entry name" value="FATTY ACID SYNTHASE"/>
    <property type="match status" value="1"/>
</dbReference>
<dbReference type="SUPFAM" id="SSF55048">
    <property type="entry name" value="Probable ACP-binding domain of malonyl-CoA ACP transacylase"/>
    <property type="match status" value="1"/>
</dbReference>
<dbReference type="InterPro" id="IPR001227">
    <property type="entry name" value="Ac_transferase_dom_sf"/>
</dbReference>
<organism evidence="12 13">
    <name type="scientific">Neoarthrinium moseri</name>
    <dbReference type="NCBI Taxonomy" id="1658444"/>
    <lineage>
        <taxon>Eukaryota</taxon>
        <taxon>Fungi</taxon>
        <taxon>Dikarya</taxon>
        <taxon>Ascomycota</taxon>
        <taxon>Pezizomycotina</taxon>
        <taxon>Sordariomycetes</taxon>
        <taxon>Xylariomycetidae</taxon>
        <taxon>Amphisphaeriales</taxon>
        <taxon>Apiosporaceae</taxon>
        <taxon>Neoarthrinium</taxon>
    </lineage>
</organism>
<dbReference type="InterPro" id="IPR011032">
    <property type="entry name" value="GroES-like_sf"/>
</dbReference>
<dbReference type="Gene3D" id="3.40.47.10">
    <property type="match status" value="1"/>
</dbReference>
<dbReference type="Gene3D" id="3.40.50.720">
    <property type="entry name" value="NAD(P)-binding Rossmann-like Domain"/>
    <property type="match status" value="1"/>
</dbReference>
<dbReference type="Pfam" id="PF23114">
    <property type="entry name" value="NAD-bd_HRPKS_sdrA"/>
    <property type="match status" value="1"/>
</dbReference>
<comment type="caution">
    <text evidence="12">The sequence shown here is derived from an EMBL/GenBank/DDBJ whole genome shotgun (WGS) entry which is preliminary data.</text>
</comment>
<dbReference type="Pfam" id="PF02801">
    <property type="entry name" value="Ketoacyl-synt_C"/>
    <property type="match status" value="1"/>
</dbReference>
<dbReference type="SUPFAM" id="SSF50129">
    <property type="entry name" value="GroES-like"/>
    <property type="match status" value="1"/>
</dbReference>
<evidence type="ECO:0000259" key="11">
    <source>
        <dbReference type="PROSITE" id="PS52019"/>
    </source>
</evidence>
<dbReference type="PROSITE" id="PS52004">
    <property type="entry name" value="KS3_2"/>
    <property type="match status" value="1"/>
</dbReference>
<dbReference type="FunFam" id="3.40.50.720:FF:000209">
    <property type="entry name" value="Polyketide synthase Pks12"/>
    <property type="match status" value="1"/>
</dbReference>
<dbReference type="PROSITE" id="PS52019">
    <property type="entry name" value="PKS_MFAS_DH"/>
    <property type="match status" value="1"/>
</dbReference>
<dbReference type="PANTHER" id="PTHR43775:SF29">
    <property type="entry name" value="ASPERFURANONE POLYKETIDE SYNTHASE AFOG-RELATED"/>
    <property type="match status" value="1"/>
</dbReference>
<dbReference type="InterPro" id="IPR020841">
    <property type="entry name" value="PKS_Beta-ketoAc_synthase_dom"/>
</dbReference>
<dbReference type="InterPro" id="IPR014030">
    <property type="entry name" value="Ketoacyl_synth_N"/>
</dbReference>
<dbReference type="InterPro" id="IPR057326">
    <property type="entry name" value="KR_dom"/>
</dbReference>
<dbReference type="CDD" id="cd00833">
    <property type="entry name" value="PKS"/>
    <property type="match status" value="1"/>
</dbReference>
<dbReference type="Pfam" id="PF13602">
    <property type="entry name" value="ADH_zinc_N_2"/>
    <property type="match status" value="1"/>
</dbReference>
<evidence type="ECO:0000256" key="2">
    <source>
        <dbReference type="ARBA" id="ARBA00022553"/>
    </source>
</evidence>
<dbReference type="InterPro" id="IPR036291">
    <property type="entry name" value="NAD(P)-bd_dom_sf"/>
</dbReference>
<dbReference type="InterPro" id="IPR056501">
    <property type="entry name" value="NAD-bd_HRPKS_sdrA"/>
</dbReference>
<dbReference type="InterPro" id="IPR018201">
    <property type="entry name" value="Ketoacyl_synth_AS"/>
</dbReference>
<dbReference type="Gene3D" id="3.40.50.150">
    <property type="entry name" value="Vaccinia Virus protein VP39"/>
    <property type="match status" value="1"/>
</dbReference>
<dbReference type="InterPro" id="IPR013968">
    <property type="entry name" value="PKS_KR"/>
</dbReference>
<evidence type="ECO:0000313" key="12">
    <source>
        <dbReference type="EMBL" id="KAI1850469.1"/>
    </source>
</evidence>
<dbReference type="InterPro" id="IPR009081">
    <property type="entry name" value="PP-bd_ACP"/>
</dbReference>
<dbReference type="GO" id="GO:0004312">
    <property type="term" value="F:fatty acid synthase activity"/>
    <property type="evidence" value="ECO:0007669"/>
    <property type="project" value="TreeGrafter"/>
</dbReference>
<dbReference type="SUPFAM" id="SSF53901">
    <property type="entry name" value="Thiolase-like"/>
    <property type="match status" value="1"/>
</dbReference>
<dbReference type="Proteomes" id="UP000829685">
    <property type="component" value="Unassembled WGS sequence"/>
</dbReference>
<dbReference type="InterPro" id="IPR020807">
    <property type="entry name" value="PKS_DH"/>
</dbReference>
<protein>
    <recommendedName>
        <fullName evidence="14">Polyketide synthase</fullName>
    </recommendedName>
</protein>
<dbReference type="SUPFAM" id="SSF52151">
    <property type="entry name" value="FabD/lysophospholipase-like"/>
    <property type="match status" value="1"/>
</dbReference>
<dbReference type="InterPro" id="IPR020806">
    <property type="entry name" value="PKS_PP-bd"/>
</dbReference>
<evidence type="ECO:0000259" key="9">
    <source>
        <dbReference type="PROSITE" id="PS50075"/>
    </source>
</evidence>
<dbReference type="SMART" id="SM00825">
    <property type="entry name" value="PKS_KS"/>
    <property type="match status" value="1"/>
</dbReference>
<dbReference type="Gene3D" id="3.40.366.10">
    <property type="entry name" value="Malonyl-Coenzyme A Acyl Carrier Protein, domain 2"/>
    <property type="match status" value="1"/>
</dbReference>
<evidence type="ECO:0000256" key="1">
    <source>
        <dbReference type="ARBA" id="ARBA00022450"/>
    </source>
</evidence>